<sequence>METLPQLSGPQYAPLNGEPARSLVIFLHGVGANGQDLIGLAPLFQRAVPDALFISPDAPFPFDLRGENARQWFSLQVLSPAGRLKGVREAAPILDAFIDQQLEKLGLDDTRLALVGFSQGAMMALHVGPRRKGRIAGILGYSGMVCGGDRLADETSARPPVLMVHGDDDAIVPPAAMEQTVEALQAAEFDVRAHMRPGLGHGIDEEGIRLGAAFLSDVLGGPTAQ</sequence>
<evidence type="ECO:0000259" key="3">
    <source>
        <dbReference type="Pfam" id="PF02230"/>
    </source>
</evidence>
<name>A0A4R3J6Y7_9PROT</name>
<dbReference type="Proteomes" id="UP000295304">
    <property type="component" value="Unassembled WGS sequence"/>
</dbReference>
<dbReference type="PANTHER" id="PTHR10655:SF17">
    <property type="entry name" value="LYSOPHOSPHOLIPASE-LIKE PROTEIN 1"/>
    <property type="match status" value="1"/>
</dbReference>
<dbReference type="InterPro" id="IPR029058">
    <property type="entry name" value="AB_hydrolase_fold"/>
</dbReference>
<evidence type="ECO:0000313" key="5">
    <source>
        <dbReference type="Proteomes" id="UP000295304"/>
    </source>
</evidence>
<reference evidence="4 5" key="1">
    <citation type="submission" date="2019-03" db="EMBL/GenBank/DDBJ databases">
        <title>Genomic Encyclopedia of Type Strains, Phase IV (KMG-IV): sequencing the most valuable type-strain genomes for metagenomic binning, comparative biology and taxonomic classification.</title>
        <authorList>
            <person name="Goeker M."/>
        </authorList>
    </citation>
    <scope>NUCLEOTIDE SEQUENCE [LARGE SCALE GENOMIC DNA]</scope>
    <source>
        <strain evidence="4 5">DSM 101688</strain>
    </source>
</reference>
<keyword evidence="2" id="KW-0378">Hydrolase</keyword>
<dbReference type="Pfam" id="PF02230">
    <property type="entry name" value="Abhydrolase_2"/>
    <property type="match status" value="1"/>
</dbReference>
<gene>
    <name evidence="4" type="ORF">EDD55_10778</name>
</gene>
<dbReference type="RefSeq" id="WP_132939385.1">
    <property type="nucleotide sequence ID" value="NZ_CP119676.1"/>
</dbReference>
<dbReference type="EMBL" id="SLZW01000007">
    <property type="protein sequence ID" value="TCS61669.1"/>
    <property type="molecule type" value="Genomic_DNA"/>
</dbReference>
<dbReference type="SUPFAM" id="SSF53474">
    <property type="entry name" value="alpha/beta-Hydrolases"/>
    <property type="match status" value="1"/>
</dbReference>
<organism evidence="4 5">
    <name type="scientific">Varunaivibrio sulfuroxidans</name>
    <dbReference type="NCBI Taxonomy" id="1773489"/>
    <lineage>
        <taxon>Bacteria</taxon>
        <taxon>Pseudomonadati</taxon>
        <taxon>Pseudomonadota</taxon>
        <taxon>Alphaproteobacteria</taxon>
        <taxon>Rhodospirillales</taxon>
        <taxon>Magnetovibrionaceae</taxon>
        <taxon>Varunaivibrio</taxon>
    </lineage>
</organism>
<evidence type="ECO:0000256" key="1">
    <source>
        <dbReference type="ARBA" id="ARBA00006499"/>
    </source>
</evidence>
<accession>A0A4R3J6Y7</accession>
<dbReference type="OrthoDB" id="9801763at2"/>
<dbReference type="GO" id="GO:0016787">
    <property type="term" value="F:hydrolase activity"/>
    <property type="evidence" value="ECO:0007669"/>
    <property type="project" value="UniProtKB-KW"/>
</dbReference>
<evidence type="ECO:0000313" key="4">
    <source>
        <dbReference type="EMBL" id="TCS61669.1"/>
    </source>
</evidence>
<comment type="caution">
    <text evidence="4">The sequence shown here is derived from an EMBL/GenBank/DDBJ whole genome shotgun (WGS) entry which is preliminary data.</text>
</comment>
<evidence type="ECO:0000256" key="2">
    <source>
        <dbReference type="ARBA" id="ARBA00022801"/>
    </source>
</evidence>
<protein>
    <submittedName>
        <fullName evidence="4">Phospholipase/carboxylesterase</fullName>
    </submittedName>
</protein>
<dbReference type="InterPro" id="IPR003140">
    <property type="entry name" value="PLipase/COase/thioEstase"/>
</dbReference>
<dbReference type="InterPro" id="IPR050565">
    <property type="entry name" value="LYPA1-2/EST-like"/>
</dbReference>
<proteinExistence type="inferred from homology"/>
<comment type="similarity">
    <text evidence="1">Belongs to the AB hydrolase superfamily. AB hydrolase 2 family.</text>
</comment>
<keyword evidence="5" id="KW-1185">Reference proteome</keyword>
<feature type="domain" description="Phospholipase/carboxylesterase/thioesterase" evidence="3">
    <location>
        <begin position="18"/>
        <end position="216"/>
    </location>
</feature>
<dbReference type="PANTHER" id="PTHR10655">
    <property type="entry name" value="LYSOPHOSPHOLIPASE-RELATED"/>
    <property type="match status" value="1"/>
</dbReference>
<dbReference type="Gene3D" id="3.40.50.1820">
    <property type="entry name" value="alpha/beta hydrolase"/>
    <property type="match status" value="1"/>
</dbReference>
<dbReference type="AlphaFoldDB" id="A0A4R3J6Y7"/>